<dbReference type="AlphaFoldDB" id="A0A0F9E3P7"/>
<comment type="caution">
    <text evidence="1">The sequence shown here is derived from an EMBL/GenBank/DDBJ whole genome shotgun (WGS) entry which is preliminary data.</text>
</comment>
<accession>A0A0F9E3P7</accession>
<reference evidence="1" key="1">
    <citation type="journal article" date="2015" name="Nature">
        <title>Complex archaea that bridge the gap between prokaryotes and eukaryotes.</title>
        <authorList>
            <person name="Spang A."/>
            <person name="Saw J.H."/>
            <person name="Jorgensen S.L."/>
            <person name="Zaremba-Niedzwiedzka K."/>
            <person name="Martijn J."/>
            <person name="Lind A.E."/>
            <person name="van Eijk R."/>
            <person name="Schleper C."/>
            <person name="Guy L."/>
            <person name="Ettema T.J."/>
        </authorList>
    </citation>
    <scope>NUCLEOTIDE SEQUENCE</scope>
</reference>
<protein>
    <submittedName>
        <fullName evidence="1">Uncharacterized protein</fullName>
    </submittedName>
</protein>
<organism evidence="1">
    <name type="scientific">marine sediment metagenome</name>
    <dbReference type="NCBI Taxonomy" id="412755"/>
    <lineage>
        <taxon>unclassified sequences</taxon>
        <taxon>metagenomes</taxon>
        <taxon>ecological metagenomes</taxon>
    </lineage>
</organism>
<name>A0A0F9E3P7_9ZZZZ</name>
<proteinExistence type="predicted"/>
<dbReference type="EMBL" id="LAZR01026462">
    <property type="protein sequence ID" value="KKL68658.1"/>
    <property type="molecule type" value="Genomic_DNA"/>
</dbReference>
<evidence type="ECO:0000313" key="1">
    <source>
        <dbReference type="EMBL" id="KKL68658.1"/>
    </source>
</evidence>
<sequence>MFDEEYRVFLDLLMCCDPWPVGTERGNDGHEILLKFADKQAKCRGYENWVVAFHEFMPMGVKP</sequence>
<gene>
    <name evidence="1" type="ORF">LCGC14_2122800</name>
</gene>